<keyword evidence="3" id="KW-0132">Cell division</keyword>
<accession>A0A934QS46</accession>
<dbReference type="Pfam" id="PF04686">
    <property type="entry name" value="SsgA"/>
    <property type="match status" value="1"/>
</dbReference>
<evidence type="ECO:0000256" key="1">
    <source>
        <dbReference type="ARBA" id="ARBA00004431"/>
    </source>
</evidence>
<comment type="caution">
    <text evidence="7">The sequence shown here is derived from an EMBL/GenBank/DDBJ whole genome shotgun (WGS) entry which is preliminary data.</text>
</comment>
<evidence type="ECO:0000313" key="7">
    <source>
        <dbReference type="EMBL" id="MBK1784334.1"/>
    </source>
</evidence>
<gene>
    <name evidence="7" type="ORF">JHE00_08330</name>
</gene>
<keyword evidence="8" id="KW-1185">Reference proteome</keyword>
<organism evidence="7 8">
    <name type="scientific">Prauserella cavernicola</name>
    <dbReference type="NCBI Taxonomy" id="2800127"/>
    <lineage>
        <taxon>Bacteria</taxon>
        <taxon>Bacillati</taxon>
        <taxon>Actinomycetota</taxon>
        <taxon>Actinomycetes</taxon>
        <taxon>Pseudonocardiales</taxon>
        <taxon>Pseudonocardiaceae</taxon>
        <taxon>Prauserella</taxon>
    </lineage>
</organism>
<evidence type="ECO:0000256" key="3">
    <source>
        <dbReference type="ARBA" id="ARBA00022618"/>
    </source>
</evidence>
<dbReference type="EMBL" id="JAENJH010000002">
    <property type="protein sequence ID" value="MBK1784334.1"/>
    <property type="molecule type" value="Genomic_DNA"/>
</dbReference>
<sequence>MHQDAVHQSQFVYLNGCTTPLLSRLSYAADEPFTVALAFRIEPGEWVEWEFARDLLVTGLTDPVGIGDVRVRPDLSTDEDFLVLELESPDGYAVVEIDRGDVERFAGATVKIVPQGTESEHLDLDTLIADLTTARP</sequence>
<dbReference type="GO" id="GO:0000917">
    <property type="term" value="P:division septum assembly"/>
    <property type="evidence" value="ECO:0007669"/>
    <property type="project" value="UniProtKB-KW"/>
</dbReference>
<evidence type="ECO:0000256" key="5">
    <source>
        <dbReference type="ARBA" id="ARBA00023210"/>
    </source>
</evidence>
<evidence type="ECO:0000313" key="8">
    <source>
        <dbReference type="Proteomes" id="UP000635245"/>
    </source>
</evidence>
<keyword evidence="4" id="KW-0749">Sporulation</keyword>
<evidence type="ECO:0000256" key="6">
    <source>
        <dbReference type="ARBA" id="ARBA00023306"/>
    </source>
</evidence>
<dbReference type="InterPro" id="IPR006776">
    <property type="entry name" value="SsgB"/>
</dbReference>
<dbReference type="Gene3D" id="2.30.31.20">
    <property type="entry name" value="Sporulation-specific cell division protein SsgB"/>
    <property type="match status" value="1"/>
</dbReference>
<evidence type="ECO:0000256" key="4">
    <source>
        <dbReference type="ARBA" id="ARBA00022969"/>
    </source>
</evidence>
<keyword evidence="6" id="KW-0131">Cell cycle</keyword>
<dbReference type="AlphaFoldDB" id="A0A934QS46"/>
<dbReference type="GO" id="GO:0030435">
    <property type="term" value="P:sporulation resulting in formation of a cellular spore"/>
    <property type="evidence" value="ECO:0007669"/>
    <property type="project" value="UniProtKB-KW"/>
</dbReference>
<dbReference type="InterPro" id="IPR038658">
    <property type="entry name" value="SsgB_sf"/>
</dbReference>
<dbReference type="RefSeq" id="WP_200316650.1">
    <property type="nucleotide sequence ID" value="NZ_JAENJH010000002.1"/>
</dbReference>
<reference evidence="7" key="1">
    <citation type="submission" date="2020-12" db="EMBL/GenBank/DDBJ databases">
        <title>Prauserella sp. ASG 168, a novel actinomycete isolated from cave rock.</title>
        <authorList>
            <person name="Suriyachadkun C."/>
        </authorList>
    </citation>
    <scope>NUCLEOTIDE SEQUENCE</scope>
    <source>
        <strain evidence="7">ASG 168</strain>
    </source>
</reference>
<evidence type="ECO:0000256" key="2">
    <source>
        <dbReference type="ARBA" id="ARBA00009323"/>
    </source>
</evidence>
<name>A0A934QS46_9PSEU</name>
<dbReference type="Proteomes" id="UP000635245">
    <property type="component" value="Unassembled WGS sequence"/>
</dbReference>
<comment type="similarity">
    <text evidence="2">Belongs to the SsgA family.</text>
</comment>
<dbReference type="GO" id="GO:0030428">
    <property type="term" value="C:cell septum"/>
    <property type="evidence" value="ECO:0007669"/>
    <property type="project" value="UniProtKB-SubCell"/>
</dbReference>
<proteinExistence type="inferred from homology"/>
<keyword evidence="5" id="KW-0717">Septation</keyword>
<protein>
    <submittedName>
        <fullName evidence="7">SsgA family sporulation/cell division regulator</fullName>
    </submittedName>
</protein>
<comment type="subcellular location">
    <subcellularLocation>
        <location evidence="1">Cell septum</location>
    </subcellularLocation>
</comment>